<evidence type="ECO:0000256" key="1">
    <source>
        <dbReference type="SAM" id="Phobius"/>
    </source>
</evidence>
<feature type="transmembrane region" description="Helical" evidence="1">
    <location>
        <begin position="21"/>
        <end position="48"/>
    </location>
</feature>
<dbReference type="Proteomes" id="UP000198951">
    <property type="component" value="Unassembled WGS sequence"/>
</dbReference>
<protein>
    <submittedName>
        <fullName evidence="2">Uncharacterized protein</fullName>
    </submittedName>
</protein>
<gene>
    <name evidence="2" type="ORF">SAMN05443667_104238</name>
</gene>
<keyword evidence="3" id="KW-1185">Reference proteome</keyword>
<accession>A0A1H4B8T2</accession>
<evidence type="ECO:0000313" key="2">
    <source>
        <dbReference type="EMBL" id="SEA44474.1"/>
    </source>
</evidence>
<proteinExistence type="predicted"/>
<keyword evidence="1" id="KW-0812">Transmembrane</keyword>
<evidence type="ECO:0000313" key="3">
    <source>
        <dbReference type="Proteomes" id="UP000198951"/>
    </source>
</evidence>
<keyword evidence="1" id="KW-0472">Membrane</keyword>
<sequence length="60" mass="6785">MFKVPILSKTKDSKGILKYKIITLFIVVLGCLAGFFVAISCYSLYLFILNLVQNPELNSR</sequence>
<keyword evidence="1" id="KW-1133">Transmembrane helix</keyword>
<organism evidence="2 3">
    <name type="scientific">Flavobacterium gillisiae</name>
    <dbReference type="NCBI Taxonomy" id="150146"/>
    <lineage>
        <taxon>Bacteria</taxon>
        <taxon>Pseudomonadati</taxon>
        <taxon>Bacteroidota</taxon>
        <taxon>Flavobacteriia</taxon>
        <taxon>Flavobacteriales</taxon>
        <taxon>Flavobacteriaceae</taxon>
        <taxon>Flavobacterium</taxon>
    </lineage>
</organism>
<dbReference type="EMBL" id="FNRD01000004">
    <property type="protein sequence ID" value="SEA44474.1"/>
    <property type="molecule type" value="Genomic_DNA"/>
</dbReference>
<reference evidence="3" key="1">
    <citation type="submission" date="2016-10" db="EMBL/GenBank/DDBJ databases">
        <authorList>
            <person name="Varghese N."/>
            <person name="Submissions S."/>
        </authorList>
    </citation>
    <scope>NUCLEOTIDE SEQUENCE [LARGE SCALE GENOMIC DNA]</scope>
    <source>
        <strain evidence="3">DSM 22376</strain>
    </source>
</reference>
<dbReference type="AlphaFoldDB" id="A0A1H4B8T2"/>
<dbReference type="PROSITE" id="PS51257">
    <property type="entry name" value="PROKAR_LIPOPROTEIN"/>
    <property type="match status" value="1"/>
</dbReference>
<name>A0A1H4B8T2_9FLAO</name>